<evidence type="ECO:0000313" key="20">
    <source>
        <dbReference type="Proteomes" id="UP000191144"/>
    </source>
</evidence>
<dbReference type="InterPro" id="IPR001930">
    <property type="entry name" value="Peptidase_M1"/>
</dbReference>
<keyword evidence="20" id="KW-1185">Reference proteome</keyword>
<feature type="binding site" evidence="14">
    <location>
        <begin position="303"/>
        <end position="308"/>
    </location>
    <ligand>
        <name>a peptide</name>
        <dbReference type="ChEBI" id="CHEBI:60466"/>
    </ligand>
</feature>
<dbReference type="InterPro" id="IPR049980">
    <property type="entry name" value="LTA4H_cat"/>
</dbReference>
<dbReference type="GO" id="GO:0004177">
    <property type="term" value="F:aminopeptidase activity"/>
    <property type="evidence" value="ECO:0007669"/>
    <property type="project" value="TreeGrafter"/>
</dbReference>
<dbReference type="InterPro" id="IPR038502">
    <property type="entry name" value="M1_LTA-4_hydro/amino_C_sf"/>
</dbReference>
<feature type="binding site" evidence="14">
    <location>
        <begin position="621"/>
        <end position="623"/>
    </location>
    <ligand>
        <name>a peptide</name>
        <dbReference type="ChEBI" id="CHEBI:60466"/>
    </ligand>
</feature>
<dbReference type="SUPFAM" id="SSF55486">
    <property type="entry name" value="Metalloproteases ('zincins'), catalytic domain"/>
    <property type="match status" value="1"/>
</dbReference>
<dbReference type="GO" id="GO:0008237">
    <property type="term" value="F:metallopeptidase activity"/>
    <property type="evidence" value="ECO:0007669"/>
    <property type="project" value="UniProtKB-KW"/>
</dbReference>
<keyword evidence="12" id="KW-0539">Nucleus</keyword>
<evidence type="ECO:0000256" key="11">
    <source>
        <dbReference type="ARBA" id="ARBA00023049"/>
    </source>
</evidence>
<reference evidence="20" key="1">
    <citation type="submission" date="2016-03" db="EMBL/GenBank/DDBJ databases">
        <authorList>
            <person name="Devillers Hugo."/>
        </authorList>
    </citation>
    <scope>NUCLEOTIDE SEQUENCE [LARGE SCALE GENOMIC DNA]</scope>
</reference>
<protein>
    <recommendedName>
        <fullName evidence="17">Leukotriene A(4) hydrolase</fullName>
        <shortName evidence="17">LTA-4 hydrolase</shortName>
        <ecNumber evidence="17">3.3.2.10</ecNumber>
        <ecNumber evidence="17">3.4.11.-</ecNumber>
    </recommendedName>
</protein>
<evidence type="ECO:0000256" key="6">
    <source>
        <dbReference type="ARBA" id="ARBA00022490"/>
    </source>
</evidence>
<dbReference type="PANTHER" id="PTHR45726:SF3">
    <property type="entry name" value="LEUKOTRIENE A-4 HYDROLASE"/>
    <property type="match status" value="1"/>
</dbReference>
<evidence type="ECO:0000256" key="15">
    <source>
        <dbReference type="PIRSR" id="PIRSR612777-3"/>
    </source>
</evidence>
<comment type="cofactor">
    <cofactor evidence="15 17">
        <name>Zn(2+)</name>
        <dbReference type="ChEBI" id="CHEBI:29105"/>
    </cofactor>
    <text evidence="15 17">Binds 1 zinc ion per subunit.</text>
</comment>
<dbReference type="GO" id="GO:0008270">
    <property type="term" value="F:zinc ion binding"/>
    <property type="evidence" value="ECO:0007669"/>
    <property type="project" value="InterPro"/>
</dbReference>
<gene>
    <name evidence="19" type="ORF">LAME_0G13102G</name>
</gene>
<dbReference type="EC" id="3.4.11.-" evidence="17"/>
<feature type="active site" description="Proton donor" evidence="13">
    <location>
        <position position="421"/>
    </location>
</feature>
<dbReference type="InterPro" id="IPR015211">
    <property type="entry name" value="Peptidase_M1_C"/>
</dbReference>
<dbReference type="FunFam" id="1.10.390.10:FF:000009">
    <property type="entry name" value="Leukotriene A(4) hydrolase"/>
    <property type="match status" value="1"/>
</dbReference>
<dbReference type="InterPro" id="IPR012777">
    <property type="entry name" value="LTA4H"/>
</dbReference>
<dbReference type="InterPro" id="IPR027268">
    <property type="entry name" value="Peptidase_M4/M1_CTD_sf"/>
</dbReference>
<dbReference type="GO" id="GO:0005634">
    <property type="term" value="C:nucleus"/>
    <property type="evidence" value="ECO:0007669"/>
    <property type="project" value="UniProtKB-SubCell"/>
</dbReference>
<proteinExistence type="inferred from homology"/>
<dbReference type="Pfam" id="PF09127">
    <property type="entry name" value="Leuk-A4-hydro_C"/>
    <property type="match status" value="1"/>
</dbReference>
<evidence type="ECO:0000256" key="5">
    <source>
        <dbReference type="ARBA" id="ARBA00010136"/>
    </source>
</evidence>
<dbReference type="OrthoDB" id="79562at2759"/>
<keyword evidence="8 15" id="KW-0479">Metal-binding</keyword>
<evidence type="ECO:0000259" key="18">
    <source>
        <dbReference type="SMART" id="SM01263"/>
    </source>
</evidence>
<evidence type="ECO:0000256" key="10">
    <source>
        <dbReference type="ARBA" id="ARBA00022833"/>
    </source>
</evidence>
<dbReference type="SUPFAM" id="SSF48371">
    <property type="entry name" value="ARM repeat"/>
    <property type="match status" value="1"/>
</dbReference>
<evidence type="ECO:0000256" key="7">
    <source>
        <dbReference type="ARBA" id="ARBA00022670"/>
    </source>
</evidence>
<keyword evidence="7 17" id="KW-0645">Protease</keyword>
<evidence type="ECO:0000256" key="2">
    <source>
        <dbReference type="ARBA" id="ARBA00002142"/>
    </source>
</evidence>
<dbReference type="PANTHER" id="PTHR45726">
    <property type="entry name" value="LEUKOTRIENE A-4 HYDROLASE"/>
    <property type="match status" value="1"/>
</dbReference>
<dbReference type="Pfam" id="PF17900">
    <property type="entry name" value="Peptidase_M1_N"/>
    <property type="match status" value="1"/>
</dbReference>
<accession>A0A1G4K9W0</accession>
<keyword evidence="11 17" id="KW-0482">Metalloprotease</keyword>
<dbReference type="EC" id="3.3.2.10" evidence="17"/>
<dbReference type="GO" id="GO:0005829">
    <property type="term" value="C:cytosol"/>
    <property type="evidence" value="ECO:0007669"/>
    <property type="project" value="TreeGrafter"/>
</dbReference>
<dbReference type="InterPro" id="IPR016024">
    <property type="entry name" value="ARM-type_fold"/>
</dbReference>
<dbReference type="NCBIfam" id="TIGR02411">
    <property type="entry name" value="leuko_A4_hydro"/>
    <property type="match status" value="1"/>
</dbReference>
<dbReference type="FunFam" id="1.25.40.320:FF:000001">
    <property type="entry name" value="Leukotriene A(4) hydrolase"/>
    <property type="match status" value="1"/>
</dbReference>
<comment type="subcellular location">
    <subcellularLocation>
        <location evidence="4 17">Cytoplasm</location>
    </subcellularLocation>
    <subcellularLocation>
        <location evidence="3">Nucleus</location>
    </subcellularLocation>
</comment>
<dbReference type="Gene3D" id="1.25.40.320">
    <property type="entry name" value="Peptidase M1, leukotriene A4 hydrolase/aminopeptidase C-terminal domain"/>
    <property type="match status" value="1"/>
</dbReference>
<dbReference type="SMART" id="SM01263">
    <property type="entry name" value="Leuk-A4-hydro_C"/>
    <property type="match status" value="1"/>
</dbReference>
<evidence type="ECO:0000256" key="8">
    <source>
        <dbReference type="ARBA" id="ARBA00022723"/>
    </source>
</evidence>
<organism evidence="19 20">
    <name type="scientific">Lachancea meyersii CBS 8951</name>
    <dbReference type="NCBI Taxonomy" id="1266667"/>
    <lineage>
        <taxon>Eukaryota</taxon>
        <taxon>Fungi</taxon>
        <taxon>Dikarya</taxon>
        <taxon>Ascomycota</taxon>
        <taxon>Saccharomycotina</taxon>
        <taxon>Saccharomycetes</taxon>
        <taxon>Saccharomycetales</taxon>
        <taxon>Saccharomycetaceae</taxon>
        <taxon>Lachancea</taxon>
    </lineage>
</organism>
<evidence type="ECO:0000256" key="14">
    <source>
        <dbReference type="PIRSR" id="PIRSR612777-2"/>
    </source>
</evidence>
<evidence type="ECO:0000256" key="3">
    <source>
        <dbReference type="ARBA" id="ARBA00004123"/>
    </source>
</evidence>
<evidence type="ECO:0000256" key="17">
    <source>
        <dbReference type="RuleBase" id="RU361141"/>
    </source>
</evidence>
<comment type="function">
    <text evidence="2">Aminopeptidase that preferentially cleaves di- and tripeptides. Also has low epoxide hydrolase activity (in vitro). Can hydrolyze the epoxide leukotriene LTA(4) but it forms preferentially 5,6-dihydroxy-7,9,11,14-eicosatetraenoic acid rather than the cytokine leukotriene B(4) as the product compared to the homologous mammalian enzyme (in vitro).</text>
</comment>
<dbReference type="Gene3D" id="1.10.390.10">
    <property type="entry name" value="Neutral Protease Domain 2"/>
    <property type="match status" value="1"/>
</dbReference>
<feature type="binding site" evidence="15">
    <location>
        <position position="336"/>
    </location>
    <ligand>
        <name>Zn(2+)</name>
        <dbReference type="ChEBI" id="CHEBI:29105"/>
        <note>catalytic</note>
    </ligand>
</feature>
<dbReference type="GO" id="GO:0004301">
    <property type="term" value="F:epoxide hydrolase activity"/>
    <property type="evidence" value="ECO:0007669"/>
    <property type="project" value="UniProtKB-EC"/>
</dbReference>
<dbReference type="Proteomes" id="UP000191144">
    <property type="component" value="Chromosome G"/>
</dbReference>
<evidence type="ECO:0000256" key="4">
    <source>
        <dbReference type="ARBA" id="ARBA00004496"/>
    </source>
</evidence>
<evidence type="ECO:0000256" key="9">
    <source>
        <dbReference type="ARBA" id="ARBA00022801"/>
    </source>
</evidence>
<dbReference type="Gene3D" id="3.30.2010.30">
    <property type="match status" value="1"/>
</dbReference>
<dbReference type="PRINTS" id="PR00756">
    <property type="entry name" value="ALADIPTASE"/>
</dbReference>
<keyword evidence="6 17" id="KW-0963">Cytoplasm</keyword>
<evidence type="ECO:0000313" key="19">
    <source>
        <dbReference type="EMBL" id="SCV00960.1"/>
    </source>
</evidence>
<keyword evidence="10 15" id="KW-0862">Zinc</keyword>
<dbReference type="CDD" id="cd09599">
    <property type="entry name" value="M1_LTA4H"/>
    <property type="match status" value="1"/>
</dbReference>
<evidence type="ECO:0000256" key="13">
    <source>
        <dbReference type="PIRSR" id="PIRSR612777-1"/>
    </source>
</evidence>
<dbReference type="SUPFAM" id="SSF63737">
    <property type="entry name" value="Leukotriene A4 hydrolase N-terminal domain"/>
    <property type="match status" value="1"/>
</dbReference>
<dbReference type="FunFam" id="3.30.2010.30:FF:000001">
    <property type="entry name" value="Leukotriene A(4) hydrolase"/>
    <property type="match status" value="1"/>
</dbReference>
<dbReference type="InterPro" id="IPR042097">
    <property type="entry name" value="Aminopeptidase_N-like_N_sf"/>
</dbReference>
<comment type="catalytic activity">
    <reaction evidence="1 17">
        <text>an epoxide + H2O = an ethanediol</text>
        <dbReference type="Rhea" id="RHEA:19037"/>
        <dbReference type="ChEBI" id="CHEBI:15377"/>
        <dbReference type="ChEBI" id="CHEBI:32955"/>
        <dbReference type="ChEBI" id="CHEBI:140594"/>
        <dbReference type="EC" id="3.3.2.10"/>
    </reaction>
</comment>
<evidence type="ECO:0000256" key="1">
    <source>
        <dbReference type="ARBA" id="ARBA00001268"/>
    </source>
</evidence>
<comment type="similarity">
    <text evidence="5 17">Belongs to the peptidase M1 family.</text>
</comment>
<name>A0A1G4K9W0_9SACH</name>
<dbReference type="FunFam" id="2.60.40.1730:FF:000004">
    <property type="entry name" value="Leukotriene A(4) hydrolase"/>
    <property type="match status" value="1"/>
</dbReference>
<dbReference type="GO" id="GO:0006508">
    <property type="term" value="P:proteolysis"/>
    <property type="evidence" value="ECO:0007669"/>
    <property type="project" value="UniProtKB-KW"/>
</dbReference>
<feature type="binding site" evidence="15">
    <location>
        <position position="355"/>
    </location>
    <ligand>
        <name>Zn(2+)</name>
        <dbReference type="ChEBI" id="CHEBI:29105"/>
        <note>catalytic</note>
    </ligand>
</feature>
<dbReference type="EMBL" id="LT598484">
    <property type="protein sequence ID" value="SCV00960.1"/>
    <property type="molecule type" value="Genomic_DNA"/>
</dbReference>
<evidence type="ECO:0000256" key="16">
    <source>
        <dbReference type="PIRSR" id="PIRSR634015-2"/>
    </source>
</evidence>
<feature type="binding site" evidence="16">
    <location>
        <begin position="166"/>
        <end position="168"/>
    </location>
    <ligand>
        <name>a peptide</name>
        <dbReference type="ChEBI" id="CHEBI:60466"/>
    </ligand>
</feature>
<sequence>MFKGFRAARSFYSSMSVSQSHTRGLVLPAVLEKRRPKQCPEIDYSTLSNYRSFQVQHSTLDLQISFQNQKISGDVHYDLRNLDNSSQILLDTSFLDVLSVSIDGVSTEFEVEPRKEPLGSRLVVHSAKKLPEQFQLSCQFSTTEKCTALQWLEGHQTSGKPYVFSQLEAIHARALFPCFDTPSAKSTFTANITSPLPTVFSGISTSRKTSEEKTQTKVETDTKTYHFKQDIPIPAYLIGIASGDLQSADVGPRSKVYTEPVRLQDAQWEFDGDVETFIQAAENIIYAYEWGTYDILINPNSYPYGGMESPNMTFATPTLIAHDKSNVDVIAHELAHSWSGNLVTNCSWDHFWLNEGWTVYLERRIMGAIHGEATRHFSALIGWNDLGNSINSMKNPDRFSTLVQNLKDGTDPDEAFSTVPYEKGSTFLMYLETLLGGKEAFDPFIKHYFRKFARQSLDTWQFFDALFEFYADKRALLETVDWEKWFFTPGMPPKPELITTLADDVYALAEKWISKAQTCHNQADFEKWFCADDVKEFSSNQMVLLLDSLVQVVPQAKSEQNVTFDWSKNRAAAQALLAIYRDKSLDSRNAEVVFRTFRFEIMARMSETYPKLAEWLGTVGRMKFVRPGYRLLNTVDRDLAVNTFDKLKDIYHPICRAMVKQDLGL</sequence>
<feature type="active site" description="Proton acceptor" evidence="13">
    <location>
        <position position="333"/>
    </location>
</feature>
<feature type="domain" description="Peptidase M1 leukotriene A4 hydrolase/aminopeptidase C-terminal" evidence="18">
    <location>
        <begin position="500"/>
        <end position="663"/>
    </location>
</feature>
<dbReference type="AlphaFoldDB" id="A0A1G4K9W0"/>
<dbReference type="InterPro" id="IPR045357">
    <property type="entry name" value="Aminopeptidase_N-like_N"/>
</dbReference>
<keyword evidence="9 17" id="KW-0378">Hydrolase</keyword>
<dbReference type="InterPro" id="IPR034015">
    <property type="entry name" value="M1_LTA4H"/>
</dbReference>
<dbReference type="InterPro" id="IPR014782">
    <property type="entry name" value="Peptidase_M1_dom"/>
</dbReference>
<evidence type="ECO:0000256" key="12">
    <source>
        <dbReference type="ARBA" id="ARBA00023242"/>
    </source>
</evidence>
<dbReference type="Pfam" id="PF01433">
    <property type="entry name" value="Peptidase_M1"/>
    <property type="match status" value="1"/>
</dbReference>
<dbReference type="Gene3D" id="2.60.40.1730">
    <property type="entry name" value="tricorn interacting facor f3 domain"/>
    <property type="match status" value="1"/>
</dbReference>
<feature type="binding site" evidence="15">
    <location>
        <position position="332"/>
    </location>
    <ligand>
        <name>Zn(2+)</name>
        <dbReference type="ChEBI" id="CHEBI:29105"/>
        <note>catalytic</note>
    </ligand>
</feature>